<sequence length="284" mass="31651">MMRNLVLLSALSACVLSAPASYGPHVLHQKRSEEWHYDAWVKREAADPTTKVPVSIALKQRNLERGMDLLMEVSDPTHGSGKYGQWYTREQIMDLFAPSDDSVAAVKDWLVRSGVAKSSIVVPKTKGWVHFDSTVGQLESLTQADYHIYSHVSTRDEDHIGTEEYSLPKAVQEHVDFIVPGTAFGRLGSGKGLHRRKSSRGPGGSPIEMPMPPEIEMTNPGDCSRKITPECLRAMYKIPMGKTAHPNNRLGIFESEGQLYGQTDMNRFLETLAPYVPQNFTPDI</sequence>
<feature type="signal peptide" evidence="2">
    <location>
        <begin position="1"/>
        <end position="17"/>
    </location>
</feature>
<dbReference type="SMART" id="SM00944">
    <property type="entry name" value="Pro-kuma_activ"/>
    <property type="match status" value="1"/>
</dbReference>
<dbReference type="SUPFAM" id="SSF54897">
    <property type="entry name" value="Protease propeptides/inhibitors"/>
    <property type="match status" value="1"/>
</dbReference>
<proteinExistence type="predicted"/>
<dbReference type="GO" id="GO:0006508">
    <property type="term" value="P:proteolysis"/>
    <property type="evidence" value="ECO:0007669"/>
    <property type="project" value="InterPro"/>
</dbReference>
<dbReference type="Proteomes" id="UP000829364">
    <property type="component" value="Chromosome 2"/>
</dbReference>
<dbReference type="Pfam" id="PF09286">
    <property type="entry name" value="Pro-kuma_activ"/>
    <property type="match status" value="1"/>
</dbReference>
<organism evidence="4 5">
    <name type="scientific">Purpureocillium takamizusanense</name>
    <dbReference type="NCBI Taxonomy" id="2060973"/>
    <lineage>
        <taxon>Eukaryota</taxon>
        <taxon>Fungi</taxon>
        <taxon>Dikarya</taxon>
        <taxon>Ascomycota</taxon>
        <taxon>Pezizomycotina</taxon>
        <taxon>Sordariomycetes</taxon>
        <taxon>Hypocreomycetidae</taxon>
        <taxon>Hypocreales</taxon>
        <taxon>Ophiocordycipitaceae</taxon>
        <taxon>Purpureocillium</taxon>
    </lineage>
</organism>
<dbReference type="GeneID" id="72063811"/>
<dbReference type="PANTHER" id="PTHR14218">
    <property type="entry name" value="PROTEASE S8 TRIPEPTIDYL PEPTIDASE I CLN2"/>
    <property type="match status" value="1"/>
</dbReference>
<dbReference type="EC" id="3.4.14.9" evidence="4"/>
<dbReference type="EMBL" id="CP086355">
    <property type="protein sequence ID" value="UNI15307.1"/>
    <property type="molecule type" value="Genomic_DNA"/>
</dbReference>
<dbReference type="GO" id="GO:0008240">
    <property type="term" value="F:tripeptidyl-peptidase activity"/>
    <property type="evidence" value="ECO:0007669"/>
    <property type="project" value="TreeGrafter"/>
</dbReference>
<dbReference type="RefSeq" id="XP_047838788.1">
    <property type="nucleotide sequence ID" value="XM_047982820.1"/>
</dbReference>
<evidence type="ECO:0000259" key="3">
    <source>
        <dbReference type="SMART" id="SM00944"/>
    </source>
</evidence>
<dbReference type="CDD" id="cd11377">
    <property type="entry name" value="Pro-peptidase_S53"/>
    <property type="match status" value="1"/>
</dbReference>
<dbReference type="InterPro" id="IPR036852">
    <property type="entry name" value="Peptidase_S8/S53_dom_sf"/>
</dbReference>
<reference evidence="4" key="1">
    <citation type="submission" date="2021-11" db="EMBL/GenBank/DDBJ databases">
        <title>Purpureocillium_takamizusanense_genome.</title>
        <authorList>
            <person name="Nguyen N.-H."/>
        </authorList>
    </citation>
    <scope>NUCLEOTIDE SEQUENCE</scope>
    <source>
        <strain evidence="4">PT3</strain>
    </source>
</reference>
<gene>
    <name evidence="4" type="ORF">JDV02_001850</name>
</gene>
<evidence type="ECO:0000256" key="2">
    <source>
        <dbReference type="SAM" id="SignalP"/>
    </source>
</evidence>
<dbReference type="AlphaFoldDB" id="A0A9Q8QAI8"/>
<accession>A0A9Q8QAI8</accession>
<keyword evidence="2" id="KW-0732">Signal</keyword>
<dbReference type="Gene3D" id="3.40.50.200">
    <property type="entry name" value="Peptidase S8/S53 domain"/>
    <property type="match status" value="1"/>
</dbReference>
<evidence type="ECO:0000313" key="4">
    <source>
        <dbReference type="EMBL" id="UNI15307.1"/>
    </source>
</evidence>
<name>A0A9Q8QAI8_9HYPO</name>
<feature type="region of interest" description="Disordered" evidence="1">
    <location>
        <begin position="189"/>
        <end position="221"/>
    </location>
</feature>
<feature type="chain" id="PRO_5040517036" evidence="2">
    <location>
        <begin position="18"/>
        <end position="284"/>
    </location>
</feature>
<dbReference type="OrthoDB" id="409122at2759"/>
<feature type="domain" description="Peptidase S53 activation" evidence="3">
    <location>
        <begin position="37"/>
        <end position="184"/>
    </location>
</feature>
<dbReference type="GO" id="GO:0004252">
    <property type="term" value="F:serine-type endopeptidase activity"/>
    <property type="evidence" value="ECO:0007669"/>
    <property type="project" value="InterPro"/>
</dbReference>
<dbReference type="InterPro" id="IPR015366">
    <property type="entry name" value="S53_propep"/>
</dbReference>
<keyword evidence="4" id="KW-0378">Hydrolase</keyword>
<protein>
    <submittedName>
        <fullName evidence="4">Tripeptidyl-peptidase I</fullName>
        <ecNumber evidence="4">3.4.14.9</ecNumber>
    </submittedName>
</protein>
<evidence type="ECO:0000256" key="1">
    <source>
        <dbReference type="SAM" id="MobiDB-lite"/>
    </source>
</evidence>
<evidence type="ECO:0000313" key="5">
    <source>
        <dbReference type="Proteomes" id="UP000829364"/>
    </source>
</evidence>
<dbReference type="PANTHER" id="PTHR14218:SF19">
    <property type="entry name" value="SERINE PROTEASE AORO, PUTATIVE (AFU_ORTHOLOGUE AFUA_6G10250)-RELATED"/>
    <property type="match status" value="1"/>
</dbReference>
<dbReference type="InterPro" id="IPR050819">
    <property type="entry name" value="Tripeptidyl-peptidase_I"/>
</dbReference>
<keyword evidence="5" id="KW-1185">Reference proteome</keyword>
<dbReference type="KEGG" id="ptkz:JDV02_001850"/>